<dbReference type="SUPFAM" id="SSF47384">
    <property type="entry name" value="Homodimeric domain of signal transducing histidine kinase"/>
    <property type="match status" value="1"/>
</dbReference>
<keyword evidence="4" id="KW-0808">Transferase</keyword>
<dbReference type="RefSeq" id="WP_074792547.1">
    <property type="nucleotide sequence ID" value="NZ_FOAD01000001.1"/>
</dbReference>
<dbReference type="InterPro" id="IPR000700">
    <property type="entry name" value="PAS-assoc_C"/>
</dbReference>
<dbReference type="InterPro" id="IPR000014">
    <property type="entry name" value="PAS"/>
</dbReference>
<evidence type="ECO:0000259" key="8">
    <source>
        <dbReference type="PROSITE" id="PS50112"/>
    </source>
</evidence>
<keyword evidence="5" id="KW-0418">Kinase</keyword>
<dbReference type="Gene3D" id="3.30.565.10">
    <property type="entry name" value="Histidine kinase-like ATPase, C-terminal domain"/>
    <property type="match status" value="1"/>
</dbReference>
<dbReference type="PRINTS" id="PR00344">
    <property type="entry name" value="BCTRLSENSOR"/>
</dbReference>
<keyword evidence="3" id="KW-0597">Phosphoprotein</keyword>
<dbReference type="SUPFAM" id="SSF55785">
    <property type="entry name" value="PYP-like sensor domain (PAS domain)"/>
    <property type="match status" value="1"/>
</dbReference>
<dbReference type="SMART" id="SM00091">
    <property type="entry name" value="PAS"/>
    <property type="match status" value="1"/>
</dbReference>
<evidence type="ECO:0000256" key="6">
    <source>
        <dbReference type="ARBA" id="ARBA00023012"/>
    </source>
</evidence>
<evidence type="ECO:0000256" key="5">
    <source>
        <dbReference type="ARBA" id="ARBA00022777"/>
    </source>
</evidence>
<dbReference type="InterPro" id="IPR035965">
    <property type="entry name" value="PAS-like_dom_sf"/>
</dbReference>
<feature type="domain" description="Histidine kinase" evidence="7">
    <location>
        <begin position="286"/>
        <end position="476"/>
    </location>
</feature>
<dbReference type="EMBL" id="FOAD01000001">
    <property type="protein sequence ID" value="SEK72031.1"/>
    <property type="molecule type" value="Genomic_DNA"/>
</dbReference>
<reference evidence="10 11" key="1">
    <citation type="submission" date="2016-10" db="EMBL/GenBank/DDBJ databases">
        <authorList>
            <person name="de Groot N.N."/>
        </authorList>
    </citation>
    <scope>NUCLEOTIDE SEQUENCE [LARGE SCALE GENOMIC DNA]</scope>
    <source>
        <strain evidence="10 11">CDM_5</strain>
    </source>
</reference>
<dbReference type="NCBIfam" id="TIGR00229">
    <property type="entry name" value="sensory_box"/>
    <property type="match status" value="1"/>
</dbReference>
<dbReference type="EC" id="2.7.13.3" evidence="2"/>
<dbReference type="InterPro" id="IPR013656">
    <property type="entry name" value="PAS_4"/>
</dbReference>
<dbReference type="Pfam" id="PF02518">
    <property type="entry name" value="HATPase_c"/>
    <property type="match status" value="1"/>
</dbReference>
<dbReference type="OrthoDB" id="8127at2157"/>
<evidence type="ECO:0000256" key="4">
    <source>
        <dbReference type="ARBA" id="ARBA00022679"/>
    </source>
</evidence>
<dbReference type="InterPro" id="IPR005467">
    <property type="entry name" value="His_kinase_dom"/>
</dbReference>
<dbReference type="InterPro" id="IPR036097">
    <property type="entry name" value="HisK_dim/P_sf"/>
</dbReference>
<evidence type="ECO:0000259" key="7">
    <source>
        <dbReference type="PROSITE" id="PS50109"/>
    </source>
</evidence>
<dbReference type="PANTHER" id="PTHR43711:SF1">
    <property type="entry name" value="HISTIDINE KINASE 1"/>
    <property type="match status" value="1"/>
</dbReference>
<accession>A0A1H7JBG6</accession>
<dbReference type="SMART" id="SM00387">
    <property type="entry name" value="HATPase_c"/>
    <property type="match status" value="1"/>
</dbReference>
<dbReference type="CDD" id="cd00130">
    <property type="entry name" value="PAS"/>
    <property type="match status" value="1"/>
</dbReference>
<gene>
    <name evidence="10" type="ORF">SAMN04488691_1011154</name>
</gene>
<dbReference type="InterPro" id="IPR050736">
    <property type="entry name" value="Sensor_HK_Regulatory"/>
</dbReference>
<dbReference type="PROSITE" id="PS50112">
    <property type="entry name" value="PAS"/>
    <property type="match status" value="1"/>
</dbReference>
<dbReference type="InterPro" id="IPR003594">
    <property type="entry name" value="HATPase_dom"/>
</dbReference>
<dbReference type="Gene3D" id="1.10.287.130">
    <property type="match status" value="1"/>
</dbReference>
<evidence type="ECO:0000256" key="3">
    <source>
        <dbReference type="ARBA" id="ARBA00022553"/>
    </source>
</evidence>
<comment type="catalytic activity">
    <reaction evidence="1">
        <text>ATP + protein L-histidine = ADP + protein N-phospho-L-histidine.</text>
        <dbReference type="EC" id="2.7.13.3"/>
    </reaction>
</comment>
<feature type="domain" description="PAS" evidence="8">
    <location>
        <begin position="152"/>
        <end position="222"/>
    </location>
</feature>
<feature type="domain" description="PAC" evidence="9">
    <location>
        <begin position="224"/>
        <end position="275"/>
    </location>
</feature>
<sequence length="495" mass="54141">MPPETPHILLVGESQVAEPLVTAFETAGDDCNGETVSLTVTDGVDAALSRLRGDGPFDCVVVAERPEDGVGVELVREIRATDSDLPIVYLADNTVLDRTTELVELGIEGYLQQDSFDPNIELVPRVERLATRHRAERLAEAATEDGSGYPDDDWLLEDALDALDDVFYVYDSTGSLVRWNARLNELFGLSDEELYGKNADSFFDERDRPAIRRAFNEVLEGEEKVVEARAKTTEGPILFQLSNRRLVAQDGSIVGVCGVARDVTLHRHHEEQLARQNERLDEFARVLSHDLRNPLSISMGFLELEREANDSEYLGRVADSLERIRDIVDDVLHVARQGTAVLDIDTVSLESVARDAWSSVDTNGSTLVVEADATIEADRERLQRLFENLFRNSIEHAGPSPTVTVELLDSNAGFAVGDDGDGINPNVDGNVFEPGVTTNPDGTGFGLDIVRSLADAHGWSVENASGDAEGARFEFTGVTFCHSAADDTDSPGENE</sequence>
<evidence type="ECO:0000259" key="9">
    <source>
        <dbReference type="PROSITE" id="PS50113"/>
    </source>
</evidence>
<dbReference type="SMART" id="SM00388">
    <property type="entry name" value="HisKA"/>
    <property type="match status" value="1"/>
</dbReference>
<evidence type="ECO:0000313" key="10">
    <source>
        <dbReference type="EMBL" id="SEK72031.1"/>
    </source>
</evidence>
<proteinExistence type="predicted"/>
<dbReference type="CDD" id="cd00082">
    <property type="entry name" value="HisKA"/>
    <property type="match status" value="1"/>
</dbReference>
<dbReference type="Gene3D" id="3.40.50.2300">
    <property type="match status" value="1"/>
</dbReference>
<protein>
    <recommendedName>
        <fullName evidence="2">histidine kinase</fullName>
        <ecNumber evidence="2">2.7.13.3</ecNumber>
    </recommendedName>
</protein>
<dbReference type="InterPro" id="IPR036890">
    <property type="entry name" value="HATPase_C_sf"/>
</dbReference>
<name>A0A1H7JBG6_HALLR</name>
<keyword evidence="6" id="KW-0902">Two-component regulatory system</keyword>
<dbReference type="Proteomes" id="UP000183894">
    <property type="component" value="Unassembled WGS sequence"/>
</dbReference>
<dbReference type="Pfam" id="PF08448">
    <property type="entry name" value="PAS_4"/>
    <property type="match status" value="1"/>
</dbReference>
<evidence type="ECO:0000313" key="11">
    <source>
        <dbReference type="Proteomes" id="UP000183894"/>
    </source>
</evidence>
<dbReference type="GO" id="GO:0000155">
    <property type="term" value="F:phosphorelay sensor kinase activity"/>
    <property type="evidence" value="ECO:0007669"/>
    <property type="project" value="InterPro"/>
</dbReference>
<evidence type="ECO:0000256" key="2">
    <source>
        <dbReference type="ARBA" id="ARBA00012438"/>
    </source>
</evidence>
<dbReference type="SUPFAM" id="SSF55874">
    <property type="entry name" value="ATPase domain of HSP90 chaperone/DNA topoisomerase II/histidine kinase"/>
    <property type="match status" value="1"/>
</dbReference>
<dbReference type="Pfam" id="PF00512">
    <property type="entry name" value="HisKA"/>
    <property type="match status" value="1"/>
</dbReference>
<dbReference type="SUPFAM" id="SSF52172">
    <property type="entry name" value="CheY-like"/>
    <property type="match status" value="1"/>
</dbReference>
<dbReference type="PROSITE" id="PS50109">
    <property type="entry name" value="HIS_KIN"/>
    <property type="match status" value="1"/>
</dbReference>
<organism evidence="10 11">
    <name type="scientific">Haloferax larsenii</name>
    <dbReference type="NCBI Taxonomy" id="302484"/>
    <lineage>
        <taxon>Archaea</taxon>
        <taxon>Methanobacteriati</taxon>
        <taxon>Methanobacteriota</taxon>
        <taxon>Stenosarchaea group</taxon>
        <taxon>Halobacteria</taxon>
        <taxon>Halobacteriales</taxon>
        <taxon>Haloferacaceae</taxon>
        <taxon>Haloferax</taxon>
    </lineage>
</organism>
<dbReference type="AlphaFoldDB" id="A0A1H7JBG6"/>
<evidence type="ECO:0000256" key="1">
    <source>
        <dbReference type="ARBA" id="ARBA00000085"/>
    </source>
</evidence>
<dbReference type="InterPro" id="IPR011006">
    <property type="entry name" value="CheY-like_superfamily"/>
</dbReference>
<dbReference type="PROSITE" id="PS50113">
    <property type="entry name" value="PAC"/>
    <property type="match status" value="1"/>
</dbReference>
<dbReference type="Gene3D" id="3.30.450.20">
    <property type="entry name" value="PAS domain"/>
    <property type="match status" value="1"/>
</dbReference>
<dbReference type="InterPro" id="IPR004358">
    <property type="entry name" value="Sig_transdc_His_kin-like_C"/>
</dbReference>
<dbReference type="InterPro" id="IPR003661">
    <property type="entry name" value="HisK_dim/P_dom"/>
</dbReference>
<dbReference type="PANTHER" id="PTHR43711">
    <property type="entry name" value="TWO-COMPONENT HISTIDINE KINASE"/>
    <property type="match status" value="1"/>
</dbReference>